<dbReference type="STRING" id="1111735.GCA_000428045_00049"/>
<dbReference type="EMBL" id="PKUN01000022">
    <property type="protein sequence ID" value="PLX60990.1"/>
    <property type="molecule type" value="Genomic_DNA"/>
</dbReference>
<dbReference type="Proteomes" id="UP000235015">
    <property type="component" value="Unassembled WGS sequence"/>
</dbReference>
<feature type="domain" description="Tll0287-like" evidence="2">
    <location>
        <begin position="64"/>
        <end position="148"/>
    </location>
</feature>
<name>A0A2N6CUX7_9GAMM</name>
<evidence type="ECO:0000313" key="3">
    <source>
        <dbReference type="EMBL" id="PLX60990.1"/>
    </source>
</evidence>
<accession>A0A2N6CUX7</accession>
<sequence>MTISLWCNGRRKLTVVMLLTVCAYSTITSADSNTVSVEAPDIAEVKASAKHYVGSLKALLQKKMSADGPIGALDVCGVEGARIGGEITRNTGWSVRRITNRARNPLAMPDEYESKMLDQFNAKIAEQPDTTSLVKYEVVEENGATYARFMK</sequence>
<evidence type="ECO:0000313" key="4">
    <source>
        <dbReference type="Proteomes" id="UP000235015"/>
    </source>
</evidence>
<feature type="chain" id="PRO_5014639786" description="Tll0287-like domain-containing protein" evidence="1">
    <location>
        <begin position="31"/>
        <end position="151"/>
    </location>
</feature>
<organism evidence="3 4">
    <name type="scientific">Sedimenticola selenatireducens</name>
    <dbReference type="NCBI Taxonomy" id="191960"/>
    <lineage>
        <taxon>Bacteria</taxon>
        <taxon>Pseudomonadati</taxon>
        <taxon>Pseudomonadota</taxon>
        <taxon>Gammaproteobacteria</taxon>
        <taxon>Chromatiales</taxon>
        <taxon>Sedimenticolaceae</taxon>
        <taxon>Sedimenticola</taxon>
    </lineage>
</organism>
<evidence type="ECO:0000259" key="2">
    <source>
        <dbReference type="Pfam" id="PF11845"/>
    </source>
</evidence>
<proteinExistence type="predicted"/>
<protein>
    <recommendedName>
        <fullName evidence="2">Tll0287-like domain-containing protein</fullName>
    </recommendedName>
</protein>
<reference evidence="3 4" key="1">
    <citation type="submission" date="2017-11" db="EMBL/GenBank/DDBJ databases">
        <title>Genome-resolved metagenomics identifies genetic mobility, metabolic interactions, and unexpected diversity in perchlorate-reducing communities.</title>
        <authorList>
            <person name="Barnum T.P."/>
            <person name="Figueroa I.A."/>
            <person name="Carlstrom C.I."/>
            <person name="Lucas L.N."/>
            <person name="Engelbrektson A.L."/>
            <person name="Coates J.D."/>
        </authorList>
    </citation>
    <scope>NUCLEOTIDE SEQUENCE [LARGE SCALE GENOMIC DNA]</scope>
    <source>
        <strain evidence="3">BM301</strain>
    </source>
</reference>
<dbReference type="AlphaFoldDB" id="A0A2N6CUX7"/>
<dbReference type="Pfam" id="PF11845">
    <property type="entry name" value="Tll0287-like"/>
    <property type="match status" value="1"/>
</dbReference>
<keyword evidence="1" id="KW-0732">Signal</keyword>
<evidence type="ECO:0000256" key="1">
    <source>
        <dbReference type="SAM" id="SignalP"/>
    </source>
</evidence>
<comment type="caution">
    <text evidence="3">The sequence shown here is derived from an EMBL/GenBank/DDBJ whole genome shotgun (WGS) entry which is preliminary data.</text>
</comment>
<gene>
    <name evidence="3" type="ORF">C0630_13085</name>
</gene>
<feature type="signal peptide" evidence="1">
    <location>
        <begin position="1"/>
        <end position="30"/>
    </location>
</feature>
<dbReference type="InterPro" id="IPR021796">
    <property type="entry name" value="Tll0287-like_dom"/>
</dbReference>